<evidence type="ECO:0000259" key="6">
    <source>
        <dbReference type="Pfam" id="PF04542"/>
    </source>
</evidence>
<dbReference type="SUPFAM" id="SSF88659">
    <property type="entry name" value="Sigma3 and sigma4 domains of RNA polymerase sigma factors"/>
    <property type="match status" value="2"/>
</dbReference>
<keyword evidence="9" id="KW-1185">Reference proteome</keyword>
<evidence type="ECO:0000313" key="9">
    <source>
        <dbReference type="Proteomes" id="UP000284416"/>
    </source>
</evidence>
<dbReference type="SUPFAM" id="SSF88946">
    <property type="entry name" value="Sigma2 domain of RNA polymerase sigma factors"/>
    <property type="match status" value="1"/>
</dbReference>
<dbReference type="GO" id="GO:0003677">
    <property type="term" value="F:DNA binding"/>
    <property type="evidence" value="ECO:0007669"/>
    <property type="project" value="UniProtKB-KW"/>
</dbReference>
<evidence type="ECO:0000313" key="8">
    <source>
        <dbReference type="EMBL" id="RHW33295.1"/>
    </source>
</evidence>
<dbReference type="Gene3D" id="1.10.1740.10">
    <property type="match status" value="1"/>
</dbReference>
<dbReference type="PANTHER" id="PTHR30385">
    <property type="entry name" value="SIGMA FACTOR F FLAGELLAR"/>
    <property type="match status" value="1"/>
</dbReference>
<dbReference type="OrthoDB" id="9799825at2"/>
<keyword evidence="2" id="KW-0731">Sigma factor</keyword>
<dbReference type="PIRSF" id="PIRSF000770">
    <property type="entry name" value="RNA_pol_sigma-SigE/K"/>
    <property type="match status" value="1"/>
</dbReference>
<dbReference type="InterPro" id="IPR000943">
    <property type="entry name" value="RNA_pol_sigma70"/>
</dbReference>
<protein>
    <submittedName>
        <fullName evidence="8">FliA/WhiG family RNA polymerase sigma factor</fullName>
    </submittedName>
</protein>
<dbReference type="Pfam" id="PF04542">
    <property type="entry name" value="Sigma70_r2"/>
    <property type="match status" value="1"/>
</dbReference>
<name>A0A417YJU7_9BACI</name>
<dbReference type="GO" id="GO:0016987">
    <property type="term" value="F:sigma factor activity"/>
    <property type="evidence" value="ECO:0007669"/>
    <property type="project" value="UniProtKB-KW"/>
</dbReference>
<evidence type="ECO:0000259" key="5">
    <source>
        <dbReference type="Pfam" id="PF04539"/>
    </source>
</evidence>
<dbReference type="InterPro" id="IPR007627">
    <property type="entry name" value="RNA_pol_sigma70_r2"/>
</dbReference>
<dbReference type="InterPro" id="IPR014284">
    <property type="entry name" value="RNA_pol_sigma-70_dom"/>
</dbReference>
<keyword evidence="1" id="KW-0805">Transcription regulation</keyword>
<reference evidence="8 9" key="1">
    <citation type="journal article" date="2017" name="Int. J. Syst. Evol. Microbiol.">
        <title>Bacillus notoginsengisoli sp. nov., a novel bacterium isolated from the rhizosphere of Panax notoginseng.</title>
        <authorList>
            <person name="Zhang M.Y."/>
            <person name="Cheng J."/>
            <person name="Cai Y."/>
            <person name="Zhang T.Y."/>
            <person name="Wu Y.Y."/>
            <person name="Manikprabhu D."/>
            <person name="Li W.J."/>
            <person name="Zhang Y.X."/>
        </authorList>
    </citation>
    <scope>NUCLEOTIDE SEQUENCE [LARGE SCALE GENOMIC DNA]</scope>
    <source>
        <strain evidence="8 9">JCM 30743</strain>
    </source>
</reference>
<sequence>MNWNAEKELDEYIPLVRLVVTQMKKRLSDKADESELFSFGMTGLWDAGLKFNPGQGVKFETYAVQRIRGEILDGLRQTDHVSRTLRTKEKKIRKAVEELEQVYLRRPTTSEVSTHLGMSKAEYEQTQMQLSFINQDSLNEPLDQEEASPVKQIEDTNTLRQDEWLETKERKKALASFIDALPEREKLTLALVYYENLTLTDVSVVLGVHKSRASQLHQQALKRLRKQMEQQGFEW</sequence>
<comment type="caution">
    <text evidence="8">The sequence shown here is derived from an EMBL/GenBank/DDBJ whole genome shotgun (WGS) entry which is preliminary data.</text>
</comment>
<keyword evidence="3" id="KW-0238">DNA-binding</keyword>
<keyword evidence="4" id="KW-0804">Transcription</keyword>
<dbReference type="EMBL" id="QWEG01000017">
    <property type="protein sequence ID" value="RHW33295.1"/>
    <property type="molecule type" value="Genomic_DNA"/>
</dbReference>
<evidence type="ECO:0000256" key="4">
    <source>
        <dbReference type="ARBA" id="ARBA00023163"/>
    </source>
</evidence>
<dbReference type="InterPro" id="IPR007624">
    <property type="entry name" value="RNA_pol_sigma70_r3"/>
</dbReference>
<dbReference type="NCBIfam" id="TIGR02479">
    <property type="entry name" value="FliA_WhiG"/>
    <property type="match status" value="1"/>
</dbReference>
<dbReference type="InterPro" id="IPR007630">
    <property type="entry name" value="RNA_pol_sigma70_r4"/>
</dbReference>
<dbReference type="PRINTS" id="PR00046">
    <property type="entry name" value="SIGMA70FCT"/>
</dbReference>
<feature type="domain" description="RNA polymerase sigma-70 region 4" evidence="7">
    <location>
        <begin position="178"/>
        <end position="226"/>
    </location>
</feature>
<dbReference type="GO" id="GO:0006352">
    <property type="term" value="P:DNA-templated transcription initiation"/>
    <property type="evidence" value="ECO:0007669"/>
    <property type="project" value="InterPro"/>
</dbReference>
<dbReference type="InterPro" id="IPR013324">
    <property type="entry name" value="RNA_pol_sigma_r3/r4-like"/>
</dbReference>
<dbReference type="GO" id="GO:0003899">
    <property type="term" value="F:DNA-directed RNA polymerase activity"/>
    <property type="evidence" value="ECO:0007669"/>
    <property type="project" value="InterPro"/>
</dbReference>
<evidence type="ECO:0000256" key="1">
    <source>
        <dbReference type="ARBA" id="ARBA00023015"/>
    </source>
</evidence>
<dbReference type="CDD" id="cd06171">
    <property type="entry name" value="Sigma70_r4"/>
    <property type="match status" value="1"/>
</dbReference>
<evidence type="ECO:0000256" key="3">
    <source>
        <dbReference type="ARBA" id="ARBA00023125"/>
    </source>
</evidence>
<proteinExistence type="predicted"/>
<dbReference type="Pfam" id="PF04545">
    <property type="entry name" value="Sigma70_r4"/>
    <property type="match status" value="1"/>
</dbReference>
<dbReference type="RefSeq" id="WP_118923938.1">
    <property type="nucleotide sequence ID" value="NZ_QWEG01000017.1"/>
</dbReference>
<dbReference type="Pfam" id="PF04539">
    <property type="entry name" value="Sigma70_r3"/>
    <property type="match status" value="1"/>
</dbReference>
<feature type="domain" description="RNA polymerase sigma-70 region 2" evidence="6">
    <location>
        <begin position="16"/>
        <end position="79"/>
    </location>
</feature>
<dbReference type="Proteomes" id="UP000284416">
    <property type="component" value="Unassembled WGS sequence"/>
</dbReference>
<organism evidence="8 9">
    <name type="scientific">Neobacillus notoginsengisoli</name>
    <dbReference type="NCBI Taxonomy" id="1578198"/>
    <lineage>
        <taxon>Bacteria</taxon>
        <taxon>Bacillati</taxon>
        <taxon>Bacillota</taxon>
        <taxon>Bacilli</taxon>
        <taxon>Bacillales</taxon>
        <taxon>Bacillaceae</taxon>
        <taxon>Neobacillus</taxon>
    </lineage>
</organism>
<evidence type="ECO:0000256" key="2">
    <source>
        <dbReference type="ARBA" id="ARBA00023082"/>
    </source>
</evidence>
<dbReference type="NCBIfam" id="TIGR02937">
    <property type="entry name" value="sigma70-ECF"/>
    <property type="match status" value="1"/>
</dbReference>
<dbReference type="PANTHER" id="PTHR30385:SF7">
    <property type="entry name" value="RNA POLYMERASE SIGMA FACTOR FLIA"/>
    <property type="match status" value="1"/>
</dbReference>
<dbReference type="InterPro" id="IPR012845">
    <property type="entry name" value="RNA_pol_sigma_FliA_WhiG"/>
</dbReference>
<accession>A0A417YJU7</accession>
<dbReference type="AlphaFoldDB" id="A0A417YJU7"/>
<evidence type="ECO:0000259" key="7">
    <source>
        <dbReference type="Pfam" id="PF04545"/>
    </source>
</evidence>
<feature type="domain" description="RNA polymerase sigma-70 region 3" evidence="5">
    <location>
        <begin position="90"/>
        <end position="129"/>
    </location>
</feature>
<gene>
    <name evidence="8" type="ORF">D1B31_20485</name>
</gene>
<dbReference type="Gene3D" id="1.20.140.160">
    <property type="match status" value="1"/>
</dbReference>
<dbReference type="InterPro" id="IPR013325">
    <property type="entry name" value="RNA_pol_sigma_r2"/>
</dbReference>